<evidence type="ECO:0000313" key="4">
    <source>
        <dbReference type="EMBL" id="PSK89359.1"/>
    </source>
</evidence>
<dbReference type="RefSeq" id="WP_106525001.1">
    <property type="nucleotide sequence ID" value="NZ_PYGD01000012.1"/>
</dbReference>
<evidence type="ECO:0000259" key="3">
    <source>
        <dbReference type="Pfam" id="PF12969"/>
    </source>
</evidence>
<dbReference type="Proteomes" id="UP000240572">
    <property type="component" value="Unassembled WGS sequence"/>
</dbReference>
<dbReference type="InterPro" id="IPR002931">
    <property type="entry name" value="Transglutaminase-like"/>
</dbReference>
<gene>
    <name evidence="4" type="ORF">B0I18_112161</name>
</gene>
<dbReference type="AlphaFoldDB" id="A0A2P8CWN7"/>
<dbReference type="Gene3D" id="2.60.120.1130">
    <property type="match status" value="1"/>
</dbReference>
<evidence type="ECO:0000259" key="2">
    <source>
        <dbReference type="Pfam" id="PF01841"/>
    </source>
</evidence>
<dbReference type="Gene3D" id="3.10.620.30">
    <property type="match status" value="1"/>
</dbReference>
<organism evidence="4 5">
    <name type="scientific">Taibaiella chishuiensis</name>
    <dbReference type="NCBI Taxonomy" id="1434707"/>
    <lineage>
        <taxon>Bacteria</taxon>
        <taxon>Pseudomonadati</taxon>
        <taxon>Bacteroidota</taxon>
        <taxon>Chitinophagia</taxon>
        <taxon>Chitinophagales</taxon>
        <taxon>Chitinophagaceae</taxon>
        <taxon>Taibaiella</taxon>
    </lineage>
</organism>
<proteinExistence type="predicted"/>
<dbReference type="EMBL" id="PYGD01000012">
    <property type="protein sequence ID" value="PSK89359.1"/>
    <property type="molecule type" value="Genomic_DNA"/>
</dbReference>
<feature type="domain" description="Transglutaminase-like" evidence="2">
    <location>
        <begin position="283"/>
        <end position="357"/>
    </location>
</feature>
<name>A0A2P8CWN7_9BACT</name>
<keyword evidence="5" id="KW-1185">Reference proteome</keyword>
<dbReference type="InterPro" id="IPR038765">
    <property type="entry name" value="Papain-like_cys_pep_sf"/>
</dbReference>
<dbReference type="InterPro" id="IPR024618">
    <property type="entry name" value="DUF3857"/>
</dbReference>
<accession>A0A2P8CWN7</accession>
<dbReference type="OrthoDB" id="8595007at2"/>
<feature type="signal peptide" evidence="1">
    <location>
        <begin position="1"/>
        <end position="24"/>
    </location>
</feature>
<dbReference type="SUPFAM" id="SSF54001">
    <property type="entry name" value="Cysteine proteinases"/>
    <property type="match status" value="1"/>
</dbReference>
<dbReference type="Pfam" id="PF01841">
    <property type="entry name" value="Transglut_core"/>
    <property type="match status" value="1"/>
</dbReference>
<dbReference type="Pfam" id="PF12969">
    <property type="entry name" value="DUF3857"/>
    <property type="match status" value="1"/>
</dbReference>
<feature type="domain" description="DUF3857" evidence="3">
    <location>
        <begin position="63"/>
        <end position="226"/>
    </location>
</feature>
<keyword evidence="1" id="KW-0732">Signal</keyword>
<protein>
    <submittedName>
        <fullName evidence="4">Transglutaminase superfamily protein</fullName>
    </submittedName>
</protein>
<feature type="chain" id="PRO_5015113672" evidence="1">
    <location>
        <begin position="25"/>
        <end position="650"/>
    </location>
</feature>
<sequence>MITLRLKALFFSALIVITGSAAFAKQDDNPALAASAIPAALKTNAHAVIRYANTEVSVESLNRVKYKRSYAVTILDEQGKAAANLMEQYSQMIRIQNIEGALYDASGKMLRSLKEKDIFDRSTYQMSGAFHSDERIKAYSFNHTVYPYTVYFEIDETLSTTFFMPRWSPQPGNDYAVEQAQFSLSYAPEFKVRYKELLLPPGARKDGKDAQGRPLVSWQVRNIAAYKTQPLSSSDNYDRPTVLLAPGDFQLMDYKGNMNSWNSLGLFSYQLNDGRSQLPEDKKALVQSIIGTEKDTYKKVQLLYAYMQQNTRYVLNAYGISGWQTFDAAHVAHNGYGDCKGLTNYLKALLAEAGIKSYAALVSAGDDYYRLDEQFPANNFNHVILCVPQAKDSIWVECTSQELPAGYLGSFTQNRKVLLATETGGYLCNTPFYGKDKNYLVRKISVRIDPASEQQQVTMQHTYSGLLGDDIASIVKNKPKDQVREWQNTRFSFPSYGINDYSYVFTGNNGIPALEENVTATVSGVITSTQKRTFLNIGWLQNPLTEVLQNEPRTLPLVLRKSFRITDSLLVTLPEGSQIESLPEGKSIDYPFASYRLRFEKRAGEVIAIRNYEQSAGVYKPEVFADYQNLYQELNRQKEDMNIVLLNKTP</sequence>
<comment type="caution">
    <text evidence="4">The sequence shown here is derived from an EMBL/GenBank/DDBJ whole genome shotgun (WGS) entry which is preliminary data.</text>
</comment>
<evidence type="ECO:0000313" key="5">
    <source>
        <dbReference type="Proteomes" id="UP000240572"/>
    </source>
</evidence>
<dbReference type="Gene3D" id="2.60.40.3140">
    <property type="match status" value="1"/>
</dbReference>
<reference evidence="4 5" key="1">
    <citation type="submission" date="2018-03" db="EMBL/GenBank/DDBJ databases">
        <title>Genomic Encyclopedia of Type Strains, Phase III (KMG-III): the genomes of soil and plant-associated and newly described type strains.</title>
        <authorList>
            <person name="Whitman W."/>
        </authorList>
    </citation>
    <scope>NUCLEOTIDE SEQUENCE [LARGE SCALE GENOMIC DNA]</scope>
    <source>
        <strain evidence="4 5">CGMCC 1.12700</strain>
    </source>
</reference>
<evidence type="ECO:0000256" key="1">
    <source>
        <dbReference type="SAM" id="SignalP"/>
    </source>
</evidence>